<dbReference type="AlphaFoldDB" id="A0AAW2DFJ0"/>
<feature type="region of interest" description="Disordered" evidence="1">
    <location>
        <begin position="66"/>
        <end position="99"/>
    </location>
</feature>
<dbReference type="Proteomes" id="UP001459277">
    <property type="component" value="Unassembled WGS sequence"/>
</dbReference>
<accession>A0AAW2DFJ0</accession>
<gene>
    <name evidence="2" type="ORF">SO802_009960</name>
</gene>
<dbReference type="EMBL" id="JAZDWU010000003">
    <property type="protein sequence ID" value="KAL0008458.1"/>
    <property type="molecule type" value="Genomic_DNA"/>
</dbReference>
<evidence type="ECO:0000313" key="3">
    <source>
        <dbReference type="Proteomes" id="UP001459277"/>
    </source>
</evidence>
<name>A0AAW2DFJ0_9ROSI</name>
<organism evidence="2 3">
    <name type="scientific">Lithocarpus litseifolius</name>
    <dbReference type="NCBI Taxonomy" id="425828"/>
    <lineage>
        <taxon>Eukaryota</taxon>
        <taxon>Viridiplantae</taxon>
        <taxon>Streptophyta</taxon>
        <taxon>Embryophyta</taxon>
        <taxon>Tracheophyta</taxon>
        <taxon>Spermatophyta</taxon>
        <taxon>Magnoliopsida</taxon>
        <taxon>eudicotyledons</taxon>
        <taxon>Gunneridae</taxon>
        <taxon>Pentapetalae</taxon>
        <taxon>rosids</taxon>
        <taxon>fabids</taxon>
        <taxon>Fagales</taxon>
        <taxon>Fagaceae</taxon>
        <taxon>Lithocarpus</taxon>
    </lineage>
</organism>
<comment type="caution">
    <text evidence="2">The sequence shown here is derived from an EMBL/GenBank/DDBJ whole genome shotgun (WGS) entry which is preliminary data.</text>
</comment>
<sequence>METFFEYMTRWKGKASRMVNRPNEEDQINLIIKNFLSAYNSRLLSSPISSFGELCYCGTRIEDTINNGQLDKGESKPPLKKTYGGEAAASKAPSPMNGILPKGITELKKRILEDNVTNITRSRKHYRPSFLEKDHPGRNMEEFSKLVEPIWKEEKEEEDRVLTQLKKTQAHMFV</sequence>
<evidence type="ECO:0000313" key="2">
    <source>
        <dbReference type="EMBL" id="KAL0008458.1"/>
    </source>
</evidence>
<reference evidence="2 3" key="1">
    <citation type="submission" date="2024-01" db="EMBL/GenBank/DDBJ databases">
        <title>A telomere-to-telomere, gap-free genome of sweet tea (Lithocarpus litseifolius).</title>
        <authorList>
            <person name="Zhou J."/>
        </authorList>
    </citation>
    <scope>NUCLEOTIDE SEQUENCE [LARGE SCALE GENOMIC DNA]</scope>
    <source>
        <strain evidence="2">Zhou-2022a</strain>
        <tissue evidence="2">Leaf</tissue>
    </source>
</reference>
<protein>
    <submittedName>
        <fullName evidence="2">Uncharacterized protein</fullName>
    </submittedName>
</protein>
<keyword evidence="3" id="KW-1185">Reference proteome</keyword>
<proteinExistence type="predicted"/>
<evidence type="ECO:0000256" key="1">
    <source>
        <dbReference type="SAM" id="MobiDB-lite"/>
    </source>
</evidence>